<proteinExistence type="predicted"/>
<evidence type="ECO:0000256" key="2">
    <source>
        <dbReference type="ARBA" id="ARBA00022737"/>
    </source>
</evidence>
<dbReference type="InterPro" id="IPR052574">
    <property type="entry name" value="CDIRP"/>
</dbReference>
<dbReference type="EMBL" id="KC008572">
    <property type="protein sequence ID" value="AGF85305.1"/>
    <property type="molecule type" value="Genomic_DNA"/>
</dbReference>
<dbReference type="PROSITE" id="PS51450">
    <property type="entry name" value="LRR"/>
    <property type="match status" value="2"/>
</dbReference>
<evidence type="ECO:0008006" key="5">
    <source>
        <dbReference type="Google" id="ProtNLM"/>
    </source>
</evidence>
<reference evidence="3 4" key="1">
    <citation type="submission" date="2012-10" db="EMBL/GenBank/DDBJ databases">
        <title>Complete genome sequence of Moumouvirus goulette.</title>
        <authorList>
            <person name="Fournous G."/>
            <person name="Bougalmi M."/>
            <person name="Colson P."/>
        </authorList>
    </citation>
    <scope>NUCLEOTIDE SEQUENCE [LARGE SCALE GENOMIC DNA]</scope>
</reference>
<dbReference type="SUPFAM" id="SSF52058">
    <property type="entry name" value="L domain-like"/>
    <property type="match status" value="1"/>
</dbReference>
<accession>M1NMN5</accession>
<gene>
    <name evidence="3" type="ORF">glt_00496</name>
</gene>
<organism evidence="3 4">
    <name type="scientific">Moumouvirus goulette</name>
    <dbReference type="NCBI Taxonomy" id="1247379"/>
    <lineage>
        <taxon>Viruses</taxon>
        <taxon>Varidnaviria</taxon>
        <taxon>Bamfordvirae</taxon>
        <taxon>Nucleocytoviricota</taxon>
        <taxon>Megaviricetes</taxon>
        <taxon>Imitervirales</taxon>
        <taxon>Mimiviridae</taxon>
        <taxon>Megamimivirinae</taxon>
        <taxon>Moumouvirus</taxon>
        <taxon>Moumouvirus goulettemassiliense</taxon>
    </lineage>
</organism>
<dbReference type="PANTHER" id="PTHR47566">
    <property type="match status" value="1"/>
</dbReference>
<dbReference type="Gene3D" id="3.80.10.10">
    <property type="entry name" value="Ribonuclease Inhibitor"/>
    <property type="match status" value="2"/>
</dbReference>
<sequence length="412" mass="49055">MRAKSHRYPDDNNIYTDTTYYDKEENYFDLGYQRLKFINIDSYPEFKFLKKLFINNNKLNKLPDPKYLPHIKELICSNNELYQIPLYPKLIYLDISYNKIIDCSHYNNSNIKYFDCSFNNGFKLNFNMSLCKQLYINDTKIENINLNYCPNLEVLDCSNNLLKNIEGGNNLIEINIQDNNISSLPIWSKLLRLMANNNSIKYLDTYPELIFLTISYNKLQQINNQPKLKKIIANNNNILKIGNIPNLKFVDLSYNQIKLFDMPNNCKYAYLQFNDFQTVNISNPSIFSKLHELQIDFRTYSKIYDSCQKYISSINIQVSGEKLTLFLTKISNVFNENIIKIIFNKLNSINFPKRQQEITYISYLIFNKYFSQSKYNKLNDVLELKEFETLREIILNAYYHNMIITLYFNGYY</sequence>
<evidence type="ECO:0000256" key="1">
    <source>
        <dbReference type="ARBA" id="ARBA00022614"/>
    </source>
</evidence>
<name>M1NMN5_9VIRU</name>
<keyword evidence="4" id="KW-1185">Reference proteome</keyword>
<evidence type="ECO:0000313" key="4">
    <source>
        <dbReference type="Proteomes" id="UP000241071"/>
    </source>
</evidence>
<dbReference type="InterPro" id="IPR032675">
    <property type="entry name" value="LRR_dom_sf"/>
</dbReference>
<evidence type="ECO:0000313" key="3">
    <source>
        <dbReference type="EMBL" id="AGF85305.1"/>
    </source>
</evidence>
<dbReference type="Proteomes" id="UP000241071">
    <property type="component" value="Segment"/>
</dbReference>
<protein>
    <recommendedName>
        <fullName evidence="5">Repeat protein</fullName>
    </recommendedName>
</protein>
<keyword evidence="1" id="KW-0433">Leucine-rich repeat</keyword>
<dbReference type="GO" id="GO:0035591">
    <property type="term" value="F:signaling adaptor activity"/>
    <property type="evidence" value="ECO:0007669"/>
    <property type="project" value="TreeGrafter"/>
</dbReference>
<keyword evidence="2" id="KW-0677">Repeat</keyword>
<dbReference type="PANTHER" id="PTHR47566:SF1">
    <property type="entry name" value="PROTEIN NUD1"/>
    <property type="match status" value="1"/>
</dbReference>
<dbReference type="InterPro" id="IPR001611">
    <property type="entry name" value="Leu-rich_rpt"/>
</dbReference>